<dbReference type="SUPFAM" id="SSF56601">
    <property type="entry name" value="beta-lactamase/transpeptidase-like"/>
    <property type="match status" value="1"/>
</dbReference>
<keyword evidence="5" id="KW-1185">Reference proteome</keyword>
<keyword evidence="1" id="KW-0378">Hydrolase</keyword>
<dbReference type="InterPro" id="IPR050789">
    <property type="entry name" value="Diverse_Enzym_Activities"/>
</dbReference>
<dbReference type="InterPro" id="IPR012338">
    <property type="entry name" value="Beta-lactam/transpept-like"/>
</dbReference>
<dbReference type="PROSITE" id="PS51257">
    <property type="entry name" value="PROKAR_LIPOPROTEIN"/>
    <property type="match status" value="1"/>
</dbReference>
<dbReference type="Gene3D" id="3.40.710.10">
    <property type="entry name" value="DD-peptidase/beta-lactamase superfamily"/>
    <property type="match status" value="1"/>
</dbReference>
<dbReference type="GO" id="GO:0016787">
    <property type="term" value="F:hydrolase activity"/>
    <property type="evidence" value="ECO:0007669"/>
    <property type="project" value="UniProtKB-KW"/>
</dbReference>
<evidence type="ECO:0000256" key="1">
    <source>
        <dbReference type="ARBA" id="ARBA00022801"/>
    </source>
</evidence>
<feature type="signal peptide" evidence="2">
    <location>
        <begin position="1"/>
        <end position="25"/>
    </location>
</feature>
<dbReference type="PANTHER" id="PTHR43283:SF11">
    <property type="entry name" value="BETA-LACTAMASE-RELATED DOMAIN-CONTAINING PROTEIN"/>
    <property type="match status" value="1"/>
</dbReference>
<name>A0AA45WIW7_9BACL</name>
<accession>A0AA45WIW7</accession>
<dbReference type="Gene3D" id="2.60.120.260">
    <property type="entry name" value="Galactose-binding domain-like"/>
    <property type="match status" value="1"/>
</dbReference>
<feature type="chain" id="PRO_5041349099" evidence="2">
    <location>
        <begin position="26"/>
        <end position="563"/>
    </location>
</feature>
<proteinExistence type="predicted"/>
<dbReference type="InterPro" id="IPR008979">
    <property type="entry name" value="Galactose-bd-like_sf"/>
</dbReference>
<evidence type="ECO:0000256" key="2">
    <source>
        <dbReference type="SAM" id="SignalP"/>
    </source>
</evidence>
<dbReference type="EMBL" id="FXTU01000001">
    <property type="protein sequence ID" value="SMP01222.1"/>
    <property type="molecule type" value="Genomic_DNA"/>
</dbReference>
<gene>
    <name evidence="4" type="ORF">SAMN06265361_101212</name>
</gene>
<dbReference type="SUPFAM" id="SSF49785">
    <property type="entry name" value="Galactose-binding domain-like"/>
    <property type="match status" value="1"/>
</dbReference>
<organism evidence="4 5">
    <name type="scientific">Laceyella tengchongensis</name>
    <dbReference type="NCBI Taxonomy" id="574699"/>
    <lineage>
        <taxon>Bacteria</taxon>
        <taxon>Bacillati</taxon>
        <taxon>Bacillota</taxon>
        <taxon>Bacilli</taxon>
        <taxon>Bacillales</taxon>
        <taxon>Thermoactinomycetaceae</taxon>
        <taxon>Laceyella</taxon>
    </lineage>
</organism>
<reference evidence="4" key="1">
    <citation type="submission" date="2017-05" db="EMBL/GenBank/DDBJ databases">
        <authorList>
            <person name="Varghese N."/>
            <person name="Submissions S."/>
        </authorList>
    </citation>
    <scope>NUCLEOTIDE SEQUENCE</scope>
    <source>
        <strain evidence="4">DSM 45262</strain>
    </source>
</reference>
<keyword evidence="2" id="KW-0732">Signal</keyword>
<dbReference type="InterPro" id="IPR001466">
    <property type="entry name" value="Beta-lactam-related"/>
</dbReference>
<dbReference type="Proteomes" id="UP001157946">
    <property type="component" value="Unassembled WGS sequence"/>
</dbReference>
<evidence type="ECO:0000313" key="4">
    <source>
        <dbReference type="EMBL" id="SMP01222.1"/>
    </source>
</evidence>
<evidence type="ECO:0000313" key="5">
    <source>
        <dbReference type="Proteomes" id="UP001157946"/>
    </source>
</evidence>
<sequence length="563" mass="62177">MRRHPFGVSLFSLLLACLMPVPVLAAYAPLSEKESKPLPSAKRVNDALPASWDFPLPTSPILRAGPPSAAGMRNEPLRALDTALNRAIEQNHMPGAVMLVARRGVIVKHQAYGYAAKYRDASRTPLAQPVPMTKHTLFDVASISKIFTAIAVMKLYEQGKFSLDDPVSRYIPEFAANGKATVTIKQLLTHTSGFRPGLPLYQMGGNRDDRLQEVFRCPLDHAPGSTYVYSDLNMITLGALVERLTGKRLDQYVKETITGPLGMVDTMYNPPASLKHRIAATEYQSNPDRGLVWGQVHDENAASLDGVAGHAGVFSTATDLAKLAHLFLLRGRYGTTRILDEQTVALMEHNFNTDFPGDDHGLGWELNQGWYMDALASPHTVGHTGFTGTSLVVNREQATIAILLTNRVHPTRQTPSLNPVRREAARLAADAIPVAMRRPAWFAGYGDGLNRTLTAHLPASAAKKTLSFATWHHLETNADFGIVETSADGKTWQPLHSVTGRSAGWKRVSLPLPTNARYLRFRYQTDVSINGRGWYVDQPTVKLENGEIRPLQMTGMEWQRREH</sequence>
<protein>
    <submittedName>
        <fullName evidence="4">CubicO group peptidase, beta-lactamase class C family</fullName>
    </submittedName>
</protein>
<dbReference type="AlphaFoldDB" id="A0AA45WIW7"/>
<dbReference type="RefSeq" id="WP_284723825.1">
    <property type="nucleotide sequence ID" value="NZ_FXTU01000001.1"/>
</dbReference>
<comment type="caution">
    <text evidence="4">The sequence shown here is derived from an EMBL/GenBank/DDBJ whole genome shotgun (WGS) entry which is preliminary data.</text>
</comment>
<dbReference type="PANTHER" id="PTHR43283">
    <property type="entry name" value="BETA-LACTAMASE-RELATED"/>
    <property type="match status" value="1"/>
</dbReference>
<dbReference type="Pfam" id="PF00144">
    <property type="entry name" value="Beta-lactamase"/>
    <property type="match status" value="1"/>
</dbReference>
<evidence type="ECO:0000259" key="3">
    <source>
        <dbReference type="Pfam" id="PF00144"/>
    </source>
</evidence>
<feature type="domain" description="Beta-lactamase-related" evidence="3">
    <location>
        <begin position="83"/>
        <end position="425"/>
    </location>
</feature>